<gene>
    <name evidence="2" type="ORF">L4923_27385</name>
</gene>
<organism evidence="2 3">
    <name type="scientific">Mesorhizobium retamae</name>
    <dbReference type="NCBI Taxonomy" id="2912854"/>
    <lineage>
        <taxon>Bacteria</taxon>
        <taxon>Pseudomonadati</taxon>
        <taxon>Pseudomonadota</taxon>
        <taxon>Alphaproteobacteria</taxon>
        <taxon>Hyphomicrobiales</taxon>
        <taxon>Phyllobacteriaceae</taxon>
        <taxon>Mesorhizobium</taxon>
    </lineage>
</organism>
<keyword evidence="3" id="KW-1185">Reference proteome</keyword>
<dbReference type="Proteomes" id="UP001201701">
    <property type="component" value="Unassembled WGS sequence"/>
</dbReference>
<sequence>MSQQSIHDRIMLRDLGKIPAGEPAPRQKPRRNRLKRAGLVLLGAAVIAASGYALTRFGVLEDLTPAAAIAKTADPALPDTPFLQHTKQAGLQACSNVFPVLGQLLTSGAQYSIQSSWNNQTPDKHAVQALVGMDYATEGYSASAAGIVFAAPTGSVCEGTMVRIAPYTQPCAEIPAMLEQGSKLVNTLGKVAVYELAGNRGNALLLPTGNSCVVVSVAQAAQ</sequence>
<keyword evidence="1" id="KW-0472">Membrane</keyword>
<comment type="caution">
    <text evidence="2">The sequence shown here is derived from an EMBL/GenBank/DDBJ whole genome shotgun (WGS) entry which is preliminary data.</text>
</comment>
<proteinExistence type="predicted"/>
<evidence type="ECO:0000256" key="1">
    <source>
        <dbReference type="SAM" id="Phobius"/>
    </source>
</evidence>
<evidence type="ECO:0000313" key="2">
    <source>
        <dbReference type="EMBL" id="MCG7508765.1"/>
    </source>
</evidence>
<dbReference type="RefSeq" id="WP_239370272.1">
    <property type="nucleotide sequence ID" value="NZ_JAKREW010000052.1"/>
</dbReference>
<protein>
    <submittedName>
        <fullName evidence="2">Uncharacterized protein</fullName>
    </submittedName>
</protein>
<keyword evidence="1" id="KW-1133">Transmembrane helix</keyword>
<dbReference type="EMBL" id="JAKREW010000052">
    <property type="protein sequence ID" value="MCG7508765.1"/>
    <property type="molecule type" value="Genomic_DNA"/>
</dbReference>
<evidence type="ECO:0000313" key="3">
    <source>
        <dbReference type="Proteomes" id="UP001201701"/>
    </source>
</evidence>
<feature type="transmembrane region" description="Helical" evidence="1">
    <location>
        <begin position="37"/>
        <end position="55"/>
    </location>
</feature>
<reference evidence="2 3" key="1">
    <citation type="submission" date="2022-02" db="EMBL/GenBank/DDBJ databases">
        <title>Draft genome sequence of Mezorhizobium retamae strain IRAMC:0171 isolated from Retama raetam nodules.</title>
        <authorList>
            <person name="Bengaied R."/>
            <person name="Sbissi I."/>
            <person name="Huber K."/>
            <person name="Ghodbane F."/>
            <person name="Nouioui I."/>
            <person name="Tarhouni M."/>
            <person name="Gtari M."/>
        </authorList>
    </citation>
    <scope>NUCLEOTIDE SEQUENCE [LARGE SCALE GENOMIC DNA]</scope>
    <source>
        <strain evidence="2 3">IRAMC:0171</strain>
    </source>
</reference>
<name>A0ABS9QMU7_9HYPH</name>
<keyword evidence="1" id="KW-0812">Transmembrane</keyword>
<accession>A0ABS9QMU7</accession>